<organism evidence="1 2">
    <name type="scientific">Ceratodon purpureus</name>
    <name type="common">Fire moss</name>
    <name type="synonym">Dicranum purpureum</name>
    <dbReference type="NCBI Taxonomy" id="3225"/>
    <lineage>
        <taxon>Eukaryota</taxon>
        <taxon>Viridiplantae</taxon>
        <taxon>Streptophyta</taxon>
        <taxon>Embryophyta</taxon>
        <taxon>Bryophyta</taxon>
        <taxon>Bryophytina</taxon>
        <taxon>Bryopsida</taxon>
        <taxon>Dicranidae</taxon>
        <taxon>Pseudoditrichales</taxon>
        <taxon>Ditrichaceae</taxon>
        <taxon>Ceratodon</taxon>
    </lineage>
</organism>
<proteinExistence type="predicted"/>
<keyword evidence="2" id="KW-1185">Reference proteome</keyword>
<evidence type="ECO:0000313" key="1">
    <source>
        <dbReference type="EMBL" id="KAG0574864.1"/>
    </source>
</evidence>
<comment type="caution">
    <text evidence="1">The sequence shown here is derived from an EMBL/GenBank/DDBJ whole genome shotgun (WGS) entry which is preliminary data.</text>
</comment>
<dbReference type="EMBL" id="CM026426">
    <property type="protein sequence ID" value="KAG0574864.1"/>
    <property type="molecule type" value="Genomic_DNA"/>
</dbReference>
<reference evidence="1" key="1">
    <citation type="submission" date="2020-06" db="EMBL/GenBank/DDBJ databases">
        <title>WGS assembly of Ceratodon purpureus strain R40.</title>
        <authorList>
            <person name="Carey S.B."/>
            <person name="Jenkins J."/>
            <person name="Shu S."/>
            <person name="Lovell J.T."/>
            <person name="Sreedasyam A."/>
            <person name="Maumus F."/>
            <person name="Tiley G.P."/>
            <person name="Fernandez-Pozo N."/>
            <person name="Barry K."/>
            <person name="Chen C."/>
            <person name="Wang M."/>
            <person name="Lipzen A."/>
            <person name="Daum C."/>
            <person name="Saski C.A."/>
            <person name="Payton A.C."/>
            <person name="Mcbreen J.C."/>
            <person name="Conrad R.E."/>
            <person name="Kollar L.M."/>
            <person name="Olsson S."/>
            <person name="Huttunen S."/>
            <person name="Landis J.B."/>
            <person name="Wickett N.J."/>
            <person name="Johnson M.G."/>
            <person name="Rensing S.A."/>
            <person name="Grimwood J."/>
            <person name="Schmutz J."/>
            <person name="Mcdaniel S.F."/>
        </authorList>
    </citation>
    <scope>NUCLEOTIDE SEQUENCE</scope>
    <source>
        <strain evidence="1">R40</strain>
    </source>
</reference>
<dbReference type="AlphaFoldDB" id="A0A8T0HV41"/>
<sequence length="102" mass="11940">MTVPLQTFNSRVQPRLHIPNNGMYTTSNRPLPTYLNMLKILPPHTRHSKVLHYQQIQHCRHTKVENKSDSNVNNKAGVIQEFVRPRPAIKQRRYTVNSKLSQ</sequence>
<dbReference type="Proteomes" id="UP000822688">
    <property type="component" value="Chromosome V"/>
</dbReference>
<gene>
    <name evidence="1" type="ORF">KC19_VG298200</name>
</gene>
<evidence type="ECO:0000313" key="2">
    <source>
        <dbReference type="Proteomes" id="UP000822688"/>
    </source>
</evidence>
<protein>
    <submittedName>
        <fullName evidence="1">Uncharacterized protein</fullName>
    </submittedName>
</protein>
<name>A0A8T0HV41_CERPU</name>
<accession>A0A8T0HV41</accession>